<evidence type="ECO:0000256" key="1">
    <source>
        <dbReference type="ARBA" id="ARBA00023284"/>
    </source>
</evidence>
<dbReference type="PROSITE" id="PS00194">
    <property type="entry name" value="THIOREDOXIN_1"/>
    <property type="match status" value="1"/>
</dbReference>
<dbReference type="InterPro" id="IPR013766">
    <property type="entry name" value="Thioredoxin_domain"/>
</dbReference>
<feature type="chain" id="PRO_5047016944" evidence="2">
    <location>
        <begin position="18"/>
        <end position="163"/>
    </location>
</feature>
<keyword evidence="5" id="KW-1185">Reference proteome</keyword>
<sequence>MKKALIALLLLHATSFAANDLANIQLNDLAGQPQALSQWQGRPLVINYWATWCGPCRQEIPDLIELQKKYQGKVQLIGIAIDDAAAVNAFIRPLNVNYPILIGGNSAMEMMRRQGNLHAGLPFTVIFDARGQKIAVQLGRIKKEQLDRVLSSFSQPASISKVY</sequence>
<dbReference type="RefSeq" id="WP_226763266.1">
    <property type="nucleotide sequence ID" value="NZ_JAJAWG010000002.1"/>
</dbReference>
<accession>A0ABS8BIQ4</accession>
<dbReference type="SUPFAM" id="SSF52833">
    <property type="entry name" value="Thioredoxin-like"/>
    <property type="match status" value="1"/>
</dbReference>
<comment type="caution">
    <text evidence="4">The sequence shown here is derived from an EMBL/GenBank/DDBJ whole genome shotgun (WGS) entry which is preliminary data.</text>
</comment>
<dbReference type="PANTHER" id="PTHR42852">
    <property type="entry name" value="THIOL:DISULFIDE INTERCHANGE PROTEIN DSBE"/>
    <property type="match status" value="1"/>
</dbReference>
<evidence type="ECO:0000313" key="4">
    <source>
        <dbReference type="EMBL" id="MCB5195466.1"/>
    </source>
</evidence>
<dbReference type="InterPro" id="IPR050553">
    <property type="entry name" value="Thioredoxin_ResA/DsbE_sf"/>
</dbReference>
<dbReference type="Pfam" id="PF00578">
    <property type="entry name" value="AhpC-TSA"/>
    <property type="match status" value="1"/>
</dbReference>
<dbReference type="PANTHER" id="PTHR42852:SF13">
    <property type="entry name" value="PROTEIN DIPZ"/>
    <property type="match status" value="1"/>
</dbReference>
<evidence type="ECO:0000259" key="3">
    <source>
        <dbReference type="PROSITE" id="PS51352"/>
    </source>
</evidence>
<name>A0ABS8BIQ4_9NEIS</name>
<dbReference type="PROSITE" id="PS51352">
    <property type="entry name" value="THIOREDOXIN_2"/>
    <property type="match status" value="1"/>
</dbReference>
<keyword evidence="2" id="KW-0732">Signal</keyword>
<dbReference type="Gene3D" id="3.40.30.10">
    <property type="entry name" value="Glutaredoxin"/>
    <property type="match status" value="1"/>
</dbReference>
<dbReference type="InterPro" id="IPR017937">
    <property type="entry name" value="Thioredoxin_CS"/>
</dbReference>
<dbReference type="Proteomes" id="UP001198034">
    <property type="component" value="Unassembled WGS sequence"/>
</dbReference>
<evidence type="ECO:0000313" key="5">
    <source>
        <dbReference type="Proteomes" id="UP001198034"/>
    </source>
</evidence>
<feature type="signal peptide" evidence="2">
    <location>
        <begin position="1"/>
        <end position="17"/>
    </location>
</feature>
<organism evidence="4 5">
    <name type="scientific">Deefgea salmonis</name>
    <dbReference type="NCBI Taxonomy" id="2875502"/>
    <lineage>
        <taxon>Bacteria</taxon>
        <taxon>Pseudomonadati</taxon>
        <taxon>Pseudomonadota</taxon>
        <taxon>Betaproteobacteria</taxon>
        <taxon>Neisseriales</taxon>
        <taxon>Chitinibacteraceae</taxon>
        <taxon>Deefgea</taxon>
    </lineage>
</organism>
<dbReference type="CDD" id="cd02966">
    <property type="entry name" value="TlpA_like_family"/>
    <property type="match status" value="1"/>
</dbReference>
<dbReference type="InterPro" id="IPR000866">
    <property type="entry name" value="AhpC/TSA"/>
</dbReference>
<reference evidence="4 5" key="1">
    <citation type="submission" date="2021-10" db="EMBL/GenBank/DDBJ databases">
        <authorList>
            <person name="Chen M."/>
        </authorList>
    </citation>
    <scope>NUCLEOTIDE SEQUENCE [LARGE SCALE GENOMIC DNA]</scope>
    <source>
        <strain evidence="4 5">H3-26</strain>
    </source>
</reference>
<keyword evidence="1" id="KW-0676">Redox-active center</keyword>
<dbReference type="InterPro" id="IPR036249">
    <property type="entry name" value="Thioredoxin-like_sf"/>
</dbReference>
<dbReference type="EMBL" id="JAJAWG010000002">
    <property type="protein sequence ID" value="MCB5195466.1"/>
    <property type="molecule type" value="Genomic_DNA"/>
</dbReference>
<feature type="domain" description="Thioredoxin" evidence="3">
    <location>
        <begin position="7"/>
        <end position="155"/>
    </location>
</feature>
<evidence type="ECO:0000256" key="2">
    <source>
        <dbReference type="SAM" id="SignalP"/>
    </source>
</evidence>
<protein>
    <submittedName>
        <fullName evidence="4">TlpA family protein disulfide reductase</fullName>
    </submittedName>
</protein>
<gene>
    <name evidence="4" type="ORF">LG219_04070</name>
</gene>
<proteinExistence type="predicted"/>